<keyword evidence="3" id="KW-1003">Cell membrane</keyword>
<dbReference type="GO" id="GO:0015297">
    <property type="term" value="F:antiporter activity"/>
    <property type="evidence" value="ECO:0007669"/>
    <property type="project" value="InterPro"/>
</dbReference>
<organism evidence="8 9">
    <name type="scientific">Acholeplasma brassicae</name>
    <dbReference type="NCBI Taxonomy" id="61635"/>
    <lineage>
        <taxon>Bacteria</taxon>
        <taxon>Bacillati</taxon>
        <taxon>Mycoplasmatota</taxon>
        <taxon>Mollicutes</taxon>
        <taxon>Acholeplasmatales</taxon>
        <taxon>Acholeplasmataceae</taxon>
        <taxon>Acholeplasma</taxon>
    </lineage>
</organism>
<feature type="transmembrane region" description="Helical" evidence="7">
    <location>
        <begin position="69"/>
        <end position="89"/>
    </location>
</feature>
<evidence type="ECO:0000256" key="5">
    <source>
        <dbReference type="ARBA" id="ARBA00022989"/>
    </source>
</evidence>
<proteinExistence type="predicted"/>
<evidence type="ECO:0000256" key="4">
    <source>
        <dbReference type="ARBA" id="ARBA00022692"/>
    </source>
</evidence>
<dbReference type="GO" id="GO:0005886">
    <property type="term" value="C:plasma membrane"/>
    <property type="evidence" value="ECO:0007669"/>
    <property type="project" value="UniProtKB-SubCell"/>
</dbReference>
<dbReference type="PANTHER" id="PTHR43549:SF3">
    <property type="entry name" value="MULTIDRUG RESISTANCE PROTEIN YPNP-RELATED"/>
    <property type="match status" value="1"/>
</dbReference>
<evidence type="ECO:0000256" key="1">
    <source>
        <dbReference type="ARBA" id="ARBA00004651"/>
    </source>
</evidence>
<keyword evidence="5 7" id="KW-1133">Transmembrane helix</keyword>
<keyword evidence="2" id="KW-0813">Transport</keyword>
<feature type="transmembrane region" description="Helical" evidence="7">
    <location>
        <begin position="173"/>
        <end position="193"/>
    </location>
</feature>
<dbReference type="KEGG" id="abra:BN85316960"/>
<feature type="transmembrane region" description="Helical" evidence="7">
    <location>
        <begin position="265"/>
        <end position="284"/>
    </location>
</feature>
<dbReference type="AlphaFoldDB" id="U4KQ97"/>
<dbReference type="InterPro" id="IPR002528">
    <property type="entry name" value="MATE_fam"/>
</dbReference>
<evidence type="ECO:0000313" key="9">
    <source>
        <dbReference type="Proteomes" id="UP000032737"/>
    </source>
</evidence>
<evidence type="ECO:0000256" key="2">
    <source>
        <dbReference type="ARBA" id="ARBA00022448"/>
    </source>
</evidence>
<feature type="transmembrane region" description="Helical" evidence="7">
    <location>
        <begin position="140"/>
        <end position="161"/>
    </location>
</feature>
<protein>
    <submittedName>
        <fullName evidence="8">MATE efflux family protein NorM</fullName>
    </submittedName>
</protein>
<dbReference type="STRING" id="61635.BN85316960"/>
<keyword evidence="9" id="KW-1185">Reference proteome</keyword>
<dbReference type="Pfam" id="PF01554">
    <property type="entry name" value="MatE"/>
    <property type="match status" value="2"/>
</dbReference>
<feature type="transmembrane region" description="Helical" evidence="7">
    <location>
        <begin position="372"/>
        <end position="391"/>
    </location>
</feature>
<reference evidence="8 9" key="1">
    <citation type="journal article" date="2013" name="J. Mol. Microbiol. Biotechnol.">
        <title>Analysis of the Complete Genomes of Acholeplasma brassicae , A. palmae and A. laidlawii and Their Comparison to the Obligate Parasites from ' Candidatus Phytoplasma'.</title>
        <authorList>
            <person name="Kube M."/>
            <person name="Siewert C."/>
            <person name="Migdoll A.M."/>
            <person name="Duduk B."/>
            <person name="Holz S."/>
            <person name="Rabus R."/>
            <person name="Seemuller E."/>
            <person name="Mitrovic J."/>
            <person name="Muller I."/>
            <person name="Buttner C."/>
            <person name="Reinhardt R."/>
        </authorList>
    </citation>
    <scope>NUCLEOTIDE SEQUENCE [LARGE SCALE GENOMIC DNA]</scope>
    <source>
        <strain evidence="9">0502</strain>
    </source>
</reference>
<accession>U4KQ97</accession>
<evidence type="ECO:0000313" key="8">
    <source>
        <dbReference type="EMBL" id="CCV66717.1"/>
    </source>
</evidence>
<dbReference type="Proteomes" id="UP000032737">
    <property type="component" value="Chromosome"/>
</dbReference>
<dbReference type="InterPro" id="IPR048279">
    <property type="entry name" value="MdtK-like"/>
</dbReference>
<gene>
    <name evidence="8" type="primary">norM</name>
    <name evidence="8" type="ORF">BN85316960</name>
</gene>
<dbReference type="PANTHER" id="PTHR43549">
    <property type="entry name" value="MULTIDRUG RESISTANCE PROTEIN YPNP-RELATED"/>
    <property type="match status" value="1"/>
</dbReference>
<dbReference type="RefSeq" id="WP_030005567.1">
    <property type="nucleotide sequence ID" value="NC_022549.1"/>
</dbReference>
<dbReference type="InterPro" id="IPR052031">
    <property type="entry name" value="Membrane_Transporter-Flippase"/>
</dbReference>
<feature type="transmembrane region" description="Helical" evidence="7">
    <location>
        <begin position="101"/>
        <end position="120"/>
    </location>
</feature>
<evidence type="ECO:0000256" key="7">
    <source>
        <dbReference type="SAM" id="Phobius"/>
    </source>
</evidence>
<feature type="transmembrane region" description="Helical" evidence="7">
    <location>
        <begin position="429"/>
        <end position="450"/>
    </location>
</feature>
<dbReference type="OrthoDB" id="385629at2"/>
<feature type="transmembrane region" description="Helical" evidence="7">
    <location>
        <begin position="20"/>
        <end position="37"/>
    </location>
</feature>
<keyword evidence="4 7" id="KW-0812">Transmembrane</keyword>
<evidence type="ECO:0000256" key="6">
    <source>
        <dbReference type="ARBA" id="ARBA00023136"/>
    </source>
</evidence>
<dbReference type="EMBL" id="FO681348">
    <property type="protein sequence ID" value="CCV66717.1"/>
    <property type="molecule type" value="Genomic_DNA"/>
</dbReference>
<name>U4KQ97_9MOLU</name>
<feature type="transmembrane region" description="Helical" evidence="7">
    <location>
        <begin position="324"/>
        <end position="352"/>
    </location>
</feature>
<dbReference type="HOGENOM" id="CLU_012893_5_3_14"/>
<evidence type="ECO:0000256" key="3">
    <source>
        <dbReference type="ARBA" id="ARBA00022475"/>
    </source>
</evidence>
<keyword evidence="6 7" id="KW-0472">Membrane</keyword>
<sequence>MASLSLRESKLRSYILTEELWKVILYITYPLAIYALFNHLYGFIDMVMVAHIGNTEVASVAIFSEIQSMITAFGAGIASGGAVIVARLIGASKIDEAKKNASTVFFLAVFISIGVIVLLVPLARPLLVLLRTPKDVIDTGLGYFIVQIFTTAFITINSVFIGLEKAKGNTQKILYLNIVMMIIKIGLTALFVYGLGKGIIWVSFATMIAQGILTLIAFAILFNKKNTFQIKLSEIRLKKEVVLPILKLSFPIFVGKFIFSFGKVIVNSIAATFGTQVVSGFSVAMKIGSGGAALANSFEESIPTIVSQNAGNNQVNRAMKAYPIALMFSGIIAVITIAYSFLFRDFIIGMLVNSESSKEYIQIVIDLFRWEIFSKLTSAIVAITLGMFYGFRLTKVTLLMNIARLFVFRIPALWLLSRYTDLGHHSIGVAMFVSNTSTAILAVIMAVVFFKRVKNNGYGNFLVS</sequence>
<comment type="subcellular location">
    <subcellularLocation>
        <location evidence="1">Cell membrane</location>
        <topology evidence="1">Multi-pass membrane protein</topology>
    </subcellularLocation>
</comment>
<feature type="transmembrane region" description="Helical" evidence="7">
    <location>
        <begin position="199"/>
        <end position="221"/>
    </location>
</feature>
<dbReference type="GO" id="GO:0042910">
    <property type="term" value="F:xenobiotic transmembrane transporter activity"/>
    <property type="evidence" value="ECO:0007669"/>
    <property type="project" value="InterPro"/>
</dbReference>
<dbReference type="NCBIfam" id="TIGR00797">
    <property type="entry name" value="matE"/>
    <property type="match status" value="1"/>
</dbReference>
<dbReference type="PIRSF" id="PIRSF006603">
    <property type="entry name" value="DinF"/>
    <property type="match status" value="1"/>
</dbReference>